<evidence type="ECO:0000313" key="1">
    <source>
        <dbReference type="EMBL" id="KKM67251.1"/>
    </source>
</evidence>
<gene>
    <name evidence="1" type="ORF">LCGC14_1472990</name>
</gene>
<sequence>MKIVQVDNFDRDYISDKLIAENVNEHFGEFLVKALNEKYSRGDSAEYYRLEPDDYELHKWEP</sequence>
<dbReference type="EMBL" id="LAZR01010381">
    <property type="protein sequence ID" value="KKM67251.1"/>
    <property type="molecule type" value="Genomic_DNA"/>
</dbReference>
<dbReference type="AlphaFoldDB" id="A0A0F9JXR9"/>
<protein>
    <submittedName>
        <fullName evidence="1">Uncharacterized protein</fullName>
    </submittedName>
</protein>
<reference evidence="1" key="1">
    <citation type="journal article" date="2015" name="Nature">
        <title>Complex archaea that bridge the gap between prokaryotes and eukaryotes.</title>
        <authorList>
            <person name="Spang A."/>
            <person name="Saw J.H."/>
            <person name="Jorgensen S.L."/>
            <person name="Zaremba-Niedzwiedzka K."/>
            <person name="Martijn J."/>
            <person name="Lind A.E."/>
            <person name="van Eijk R."/>
            <person name="Schleper C."/>
            <person name="Guy L."/>
            <person name="Ettema T.J."/>
        </authorList>
    </citation>
    <scope>NUCLEOTIDE SEQUENCE</scope>
</reference>
<comment type="caution">
    <text evidence="1">The sequence shown here is derived from an EMBL/GenBank/DDBJ whole genome shotgun (WGS) entry which is preliminary data.</text>
</comment>
<proteinExistence type="predicted"/>
<name>A0A0F9JXR9_9ZZZZ</name>
<accession>A0A0F9JXR9</accession>
<organism evidence="1">
    <name type="scientific">marine sediment metagenome</name>
    <dbReference type="NCBI Taxonomy" id="412755"/>
    <lineage>
        <taxon>unclassified sequences</taxon>
        <taxon>metagenomes</taxon>
        <taxon>ecological metagenomes</taxon>
    </lineage>
</organism>